<gene>
    <name evidence="2" type="ORF">EV212_101190</name>
</gene>
<evidence type="ECO:0000256" key="1">
    <source>
        <dbReference type="SAM" id="Phobius"/>
    </source>
</evidence>
<dbReference type="RefSeq" id="WP_132087477.1">
    <property type="nucleotide sequence ID" value="NZ_JANKAQ010000002.1"/>
</dbReference>
<proteinExistence type="predicted"/>
<evidence type="ECO:0000313" key="2">
    <source>
        <dbReference type="EMBL" id="TCO86403.1"/>
    </source>
</evidence>
<name>A0A4R2M094_9FIRM</name>
<sequence>MEFNYFFTKENITFILATIGSIGTIYTLISAAIFQRVNFSMRLHMYHYKNNQLLIYASFENHSRLSLSITGISAIYDGVSYPCLYQSISVCEHERRIGGKIVSRKEDFSISLPINLSSLAGTSGYLYFDMLPDTYPSDAKTLTLQVSTNRGKAKKMILPVDC</sequence>
<evidence type="ECO:0000313" key="3">
    <source>
        <dbReference type="Proteomes" id="UP000295711"/>
    </source>
</evidence>
<comment type="caution">
    <text evidence="2">The sequence shown here is derived from an EMBL/GenBank/DDBJ whole genome shotgun (WGS) entry which is preliminary data.</text>
</comment>
<dbReference type="OrthoDB" id="9890802at2"/>
<protein>
    <submittedName>
        <fullName evidence="2">Uncharacterized protein</fullName>
    </submittedName>
</protein>
<feature type="transmembrane region" description="Helical" evidence="1">
    <location>
        <begin position="12"/>
        <end position="34"/>
    </location>
</feature>
<keyword evidence="1" id="KW-0472">Membrane</keyword>
<dbReference type="AlphaFoldDB" id="A0A4R2M094"/>
<keyword evidence="1" id="KW-1133">Transmembrane helix</keyword>
<organism evidence="2 3">
    <name type="scientific">Frisingicoccus caecimuris</name>
    <dbReference type="NCBI Taxonomy" id="1796636"/>
    <lineage>
        <taxon>Bacteria</taxon>
        <taxon>Bacillati</taxon>
        <taxon>Bacillota</taxon>
        <taxon>Clostridia</taxon>
        <taxon>Lachnospirales</taxon>
        <taxon>Lachnospiraceae</taxon>
        <taxon>Frisingicoccus</taxon>
    </lineage>
</organism>
<reference evidence="2 3" key="1">
    <citation type="submission" date="2019-03" db="EMBL/GenBank/DDBJ databases">
        <title>Genomic Encyclopedia of Type Strains, Phase IV (KMG-IV): sequencing the most valuable type-strain genomes for metagenomic binning, comparative biology and taxonomic classification.</title>
        <authorList>
            <person name="Goeker M."/>
        </authorList>
    </citation>
    <scope>NUCLEOTIDE SEQUENCE [LARGE SCALE GENOMIC DNA]</scope>
    <source>
        <strain evidence="2 3">DSM 28559</strain>
    </source>
</reference>
<keyword evidence="3" id="KW-1185">Reference proteome</keyword>
<dbReference type="EMBL" id="SLXA01000001">
    <property type="protein sequence ID" value="TCO86403.1"/>
    <property type="molecule type" value="Genomic_DNA"/>
</dbReference>
<keyword evidence="1" id="KW-0812">Transmembrane</keyword>
<dbReference type="Proteomes" id="UP000295711">
    <property type="component" value="Unassembled WGS sequence"/>
</dbReference>
<accession>A0A4R2M094</accession>